<dbReference type="AlphaFoldDB" id="A0A1I1VDX1"/>
<dbReference type="eggNOG" id="COG3001">
    <property type="taxonomic scope" value="Bacteria"/>
</dbReference>
<accession>A0A1I1VDX1</accession>
<keyword evidence="2" id="KW-0808">Transferase</keyword>
<dbReference type="RefSeq" id="WP_010528698.1">
    <property type="nucleotide sequence ID" value="NZ_AFSL01000095.1"/>
</dbReference>
<dbReference type="PIRSF" id="PIRSF006221">
    <property type="entry name" value="Ketosamine-3-kinase"/>
    <property type="match status" value="1"/>
</dbReference>
<keyword evidence="2 3" id="KW-0418">Kinase</keyword>
<evidence type="ECO:0000313" key="3">
    <source>
        <dbReference type="EMBL" id="SFD81124.1"/>
    </source>
</evidence>
<dbReference type="SUPFAM" id="SSF56112">
    <property type="entry name" value="Protein kinase-like (PK-like)"/>
    <property type="match status" value="1"/>
</dbReference>
<dbReference type="FunCoup" id="A0A1I1VDX1">
    <property type="interactions" value="295"/>
</dbReference>
<dbReference type="GO" id="GO:0016301">
    <property type="term" value="F:kinase activity"/>
    <property type="evidence" value="ECO:0007669"/>
    <property type="project" value="UniProtKB-UniRule"/>
</dbReference>
<dbReference type="Gene3D" id="3.90.1200.10">
    <property type="match status" value="1"/>
</dbReference>
<dbReference type="PANTHER" id="PTHR12149">
    <property type="entry name" value="FRUCTOSAMINE 3 KINASE-RELATED PROTEIN"/>
    <property type="match status" value="1"/>
</dbReference>
<proteinExistence type="inferred from homology"/>
<dbReference type="OrthoDB" id="5291879at2"/>
<dbReference type="InterPro" id="IPR016477">
    <property type="entry name" value="Fructo-/Ketosamine-3-kinase"/>
</dbReference>
<dbReference type="STRING" id="385682.SAMN05444380_102139"/>
<evidence type="ECO:0000313" key="4">
    <source>
        <dbReference type="Proteomes" id="UP000181976"/>
    </source>
</evidence>
<dbReference type="EMBL" id="FONA01000002">
    <property type="protein sequence ID" value="SFD81124.1"/>
    <property type="molecule type" value="Genomic_DNA"/>
</dbReference>
<dbReference type="Gene3D" id="3.30.200.20">
    <property type="entry name" value="Phosphorylase Kinase, domain 1"/>
    <property type="match status" value="1"/>
</dbReference>
<evidence type="ECO:0000256" key="1">
    <source>
        <dbReference type="ARBA" id="ARBA00009460"/>
    </source>
</evidence>
<gene>
    <name evidence="3" type="ORF">SAMN05444380_102139</name>
</gene>
<dbReference type="PANTHER" id="PTHR12149:SF8">
    <property type="entry name" value="PROTEIN-RIBULOSAMINE 3-KINASE"/>
    <property type="match status" value="1"/>
</dbReference>
<dbReference type="Pfam" id="PF03881">
    <property type="entry name" value="Fructosamin_kin"/>
    <property type="match status" value="1"/>
</dbReference>
<dbReference type="InterPro" id="IPR011009">
    <property type="entry name" value="Kinase-like_dom_sf"/>
</dbReference>
<organism evidence="3 4">
    <name type="scientific">Thermophagus xiamenensis</name>
    <dbReference type="NCBI Taxonomy" id="385682"/>
    <lineage>
        <taxon>Bacteria</taxon>
        <taxon>Pseudomonadati</taxon>
        <taxon>Bacteroidota</taxon>
        <taxon>Bacteroidia</taxon>
        <taxon>Marinilabiliales</taxon>
        <taxon>Marinilabiliaceae</taxon>
        <taxon>Thermophagus</taxon>
    </lineage>
</organism>
<dbReference type="InParanoid" id="A0A1I1VDX1"/>
<sequence>MDKKDLQQILGESISRMSGVGGGCIADTKVITTESGKKFFLKQGFTNGMFRKEANGLRELAKPGVLKVPEVIDCGDDFLIIEFIEQGTKRKDFFEEFGHKLALLHRYANDAFGFFEDNFIGSTPQINIPTAEEAHNWPLFYWNKRLFYQYRLAEKNGYADSTLKKLYAALEKNYEKILEGSEEPPALMHGDLWSGNYMSDREGNPVLIDPAVYYGHREADLAMTKLFGGFPPAFYRAYEDTWPLIDGADRREPIYLLYHVMNHLNLFGSGYYSQAVRLLQKLVA</sequence>
<dbReference type="Proteomes" id="UP000181976">
    <property type="component" value="Unassembled WGS sequence"/>
</dbReference>
<name>A0A1I1VDX1_9BACT</name>
<evidence type="ECO:0000256" key="2">
    <source>
        <dbReference type="PIRNR" id="PIRNR006221"/>
    </source>
</evidence>
<reference evidence="3 4" key="1">
    <citation type="submission" date="2016-10" db="EMBL/GenBank/DDBJ databases">
        <authorList>
            <person name="de Groot N.N."/>
        </authorList>
    </citation>
    <scope>NUCLEOTIDE SEQUENCE [LARGE SCALE GENOMIC DNA]</scope>
    <source>
        <strain evidence="3 4">DSM 19012</strain>
    </source>
</reference>
<protein>
    <submittedName>
        <fullName evidence="3">Fructosamine-3-kinase</fullName>
    </submittedName>
</protein>
<comment type="similarity">
    <text evidence="1 2">Belongs to the fructosamine kinase family.</text>
</comment>
<keyword evidence="4" id="KW-1185">Reference proteome</keyword>